<protein>
    <submittedName>
        <fullName evidence="6">LysR family transcriptional regulator</fullName>
    </submittedName>
</protein>
<keyword evidence="4" id="KW-0804">Transcription</keyword>
<evidence type="ECO:0000256" key="1">
    <source>
        <dbReference type="ARBA" id="ARBA00009437"/>
    </source>
</evidence>
<dbReference type="KEGG" id="haa:A5892_12985"/>
<dbReference type="Pfam" id="PF03466">
    <property type="entry name" value="LysR_substrate"/>
    <property type="match status" value="1"/>
</dbReference>
<dbReference type="InterPro" id="IPR036388">
    <property type="entry name" value="WH-like_DNA-bd_sf"/>
</dbReference>
<feature type="domain" description="HTH lysR-type" evidence="5">
    <location>
        <begin position="4"/>
        <end position="61"/>
    </location>
</feature>
<dbReference type="SUPFAM" id="SSF53850">
    <property type="entry name" value="Periplasmic binding protein-like II"/>
    <property type="match status" value="1"/>
</dbReference>
<evidence type="ECO:0000256" key="3">
    <source>
        <dbReference type="ARBA" id="ARBA00023125"/>
    </source>
</evidence>
<dbReference type="RefSeq" id="WP_064123168.1">
    <property type="nucleotide sequence ID" value="NZ_CP015243.1"/>
</dbReference>
<evidence type="ECO:0000259" key="5">
    <source>
        <dbReference type="PROSITE" id="PS50931"/>
    </source>
</evidence>
<reference evidence="6 7" key="1">
    <citation type="submission" date="2016-04" db="EMBL/GenBank/DDBJ databases">
        <title>Complete Genome Sequence of Halotalea alkalilenta IHB B 13600.</title>
        <authorList>
            <person name="Swarnkar M.K."/>
            <person name="Sharma A."/>
            <person name="Kaushal K."/>
            <person name="Soni R."/>
            <person name="Rana S."/>
            <person name="Singh A.K."/>
            <person name="Gulati A."/>
        </authorList>
    </citation>
    <scope>NUCLEOTIDE SEQUENCE [LARGE SCALE GENOMIC DNA]</scope>
    <source>
        <strain evidence="6 7">IHB B 13600</strain>
    </source>
</reference>
<keyword evidence="7" id="KW-1185">Reference proteome</keyword>
<accession>A0A172YG67</accession>
<dbReference type="AlphaFoldDB" id="A0A172YG67"/>
<dbReference type="EMBL" id="CP015243">
    <property type="protein sequence ID" value="ANF58271.1"/>
    <property type="molecule type" value="Genomic_DNA"/>
</dbReference>
<dbReference type="InterPro" id="IPR036390">
    <property type="entry name" value="WH_DNA-bd_sf"/>
</dbReference>
<keyword evidence="2" id="KW-0805">Transcription regulation</keyword>
<dbReference type="GO" id="GO:0043565">
    <property type="term" value="F:sequence-specific DNA binding"/>
    <property type="evidence" value="ECO:0007669"/>
    <property type="project" value="TreeGrafter"/>
</dbReference>
<proteinExistence type="inferred from homology"/>
<dbReference type="STRING" id="376489.A5892_12985"/>
<dbReference type="Gene3D" id="1.10.10.10">
    <property type="entry name" value="Winged helix-like DNA-binding domain superfamily/Winged helix DNA-binding domain"/>
    <property type="match status" value="1"/>
</dbReference>
<dbReference type="PROSITE" id="PS50931">
    <property type="entry name" value="HTH_LYSR"/>
    <property type="match status" value="1"/>
</dbReference>
<evidence type="ECO:0000256" key="2">
    <source>
        <dbReference type="ARBA" id="ARBA00023015"/>
    </source>
</evidence>
<keyword evidence="3" id="KW-0238">DNA-binding</keyword>
<dbReference type="InterPro" id="IPR058163">
    <property type="entry name" value="LysR-type_TF_proteobact-type"/>
</dbReference>
<dbReference type="PANTHER" id="PTHR30537">
    <property type="entry name" value="HTH-TYPE TRANSCRIPTIONAL REGULATOR"/>
    <property type="match status" value="1"/>
</dbReference>
<dbReference type="FunFam" id="1.10.10.10:FF:000001">
    <property type="entry name" value="LysR family transcriptional regulator"/>
    <property type="match status" value="1"/>
</dbReference>
<dbReference type="PRINTS" id="PR00039">
    <property type="entry name" value="HTHLYSR"/>
</dbReference>
<gene>
    <name evidence="6" type="ORF">A5892_12985</name>
</gene>
<name>A0A172YG67_9GAMM</name>
<evidence type="ECO:0000256" key="4">
    <source>
        <dbReference type="ARBA" id="ARBA00023163"/>
    </source>
</evidence>
<dbReference type="SUPFAM" id="SSF46785">
    <property type="entry name" value="Winged helix' DNA-binding domain"/>
    <property type="match status" value="1"/>
</dbReference>
<dbReference type="GO" id="GO:0006351">
    <property type="term" value="P:DNA-templated transcription"/>
    <property type="evidence" value="ECO:0007669"/>
    <property type="project" value="TreeGrafter"/>
</dbReference>
<dbReference type="InterPro" id="IPR005119">
    <property type="entry name" value="LysR_subst-bd"/>
</dbReference>
<dbReference type="Gene3D" id="3.40.190.290">
    <property type="match status" value="1"/>
</dbReference>
<dbReference type="PANTHER" id="PTHR30537:SF1">
    <property type="entry name" value="HTH-TYPE TRANSCRIPTIONAL REGULATOR PGRR"/>
    <property type="match status" value="1"/>
</dbReference>
<dbReference type="GO" id="GO:0003700">
    <property type="term" value="F:DNA-binding transcription factor activity"/>
    <property type="evidence" value="ECO:0007669"/>
    <property type="project" value="InterPro"/>
</dbReference>
<dbReference type="Proteomes" id="UP000077875">
    <property type="component" value="Chromosome"/>
</dbReference>
<comment type="similarity">
    <text evidence="1">Belongs to the LysR transcriptional regulatory family.</text>
</comment>
<dbReference type="Pfam" id="PF00126">
    <property type="entry name" value="HTH_1"/>
    <property type="match status" value="1"/>
</dbReference>
<dbReference type="InterPro" id="IPR000847">
    <property type="entry name" value="LysR_HTH_N"/>
</dbReference>
<evidence type="ECO:0000313" key="7">
    <source>
        <dbReference type="Proteomes" id="UP000077875"/>
    </source>
</evidence>
<sequence>MDRIILRDLAVFETVARHRSFTAAAAELGLSQSAISYAVGQLEQRLGVALLARTTRSVAPTEAGKRLLGTLVPALGSISDELSMLQNMRETISGTVRLTMTRVCYDEVLRPILGDFLDRHRGIHLDLSIDDGLNDPVADGFDGGIRFGNLVAKDMVALPLTKASPISIVGAPDYLRAHGAPQTPEDLKQHRCLGYRFASSRLHRWTLGKNGQWIRFRPETVLVLNDGEAIRMAALDGLGLAYVFSSQVADDIAAGRLLPVLEAWLPDLPGFSLYYPGARQTSPAFRALIEHLRGATAERS</sequence>
<evidence type="ECO:0000313" key="6">
    <source>
        <dbReference type="EMBL" id="ANF58271.1"/>
    </source>
</evidence>
<dbReference type="CDD" id="cd08474">
    <property type="entry name" value="PBP2_CrgA_like_5"/>
    <property type="match status" value="1"/>
</dbReference>
<organism evidence="6 7">
    <name type="scientific">Halotalea alkalilenta</name>
    <dbReference type="NCBI Taxonomy" id="376489"/>
    <lineage>
        <taxon>Bacteria</taxon>
        <taxon>Pseudomonadati</taxon>
        <taxon>Pseudomonadota</taxon>
        <taxon>Gammaproteobacteria</taxon>
        <taxon>Oceanospirillales</taxon>
        <taxon>Halomonadaceae</taxon>
        <taxon>Halotalea</taxon>
    </lineage>
</organism>